<organism evidence="1 2">
    <name type="scientific">Ensete ventricosum</name>
    <name type="common">Abyssinian banana</name>
    <name type="synonym">Musa ensete</name>
    <dbReference type="NCBI Taxonomy" id="4639"/>
    <lineage>
        <taxon>Eukaryota</taxon>
        <taxon>Viridiplantae</taxon>
        <taxon>Streptophyta</taxon>
        <taxon>Embryophyta</taxon>
        <taxon>Tracheophyta</taxon>
        <taxon>Spermatophyta</taxon>
        <taxon>Magnoliopsida</taxon>
        <taxon>Liliopsida</taxon>
        <taxon>Zingiberales</taxon>
        <taxon>Musaceae</taxon>
        <taxon>Ensete</taxon>
    </lineage>
</organism>
<dbReference type="EMBL" id="AMZH03000598">
    <property type="protein sequence ID" value="RRT82922.1"/>
    <property type="molecule type" value="Genomic_DNA"/>
</dbReference>
<dbReference type="Proteomes" id="UP000287651">
    <property type="component" value="Unassembled WGS sequence"/>
</dbReference>
<dbReference type="AlphaFoldDB" id="A0A427B374"/>
<evidence type="ECO:0000313" key="2">
    <source>
        <dbReference type="Proteomes" id="UP000287651"/>
    </source>
</evidence>
<proteinExistence type="predicted"/>
<reference evidence="1 2" key="1">
    <citation type="journal article" date="2014" name="Agronomy (Basel)">
        <title>A Draft Genome Sequence for Ensete ventricosum, the Drought-Tolerant Tree Against Hunger.</title>
        <authorList>
            <person name="Harrison J."/>
            <person name="Moore K.A."/>
            <person name="Paszkiewicz K."/>
            <person name="Jones T."/>
            <person name="Grant M."/>
            <person name="Ambacheew D."/>
            <person name="Muzemil S."/>
            <person name="Studholme D.J."/>
        </authorList>
    </citation>
    <scope>NUCLEOTIDE SEQUENCE [LARGE SCALE GENOMIC DNA]</scope>
</reference>
<name>A0A427B374_ENSVE</name>
<protein>
    <submittedName>
        <fullName evidence="1">Uncharacterized protein</fullName>
    </submittedName>
</protein>
<evidence type="ECO:0000313" key="1">
    <source>
        <dbReference type="EMBL" id="RRT82922.1"/>
    </source>
</evidence>
<sequence>MEGRTERLRETFHENEDQLVQCDLVLPAVNLRFIGASEHELDATLSGFNGAYVHIVELCFGFTRAATPWPF</sequence>
<gene>
    <name evidence="1" type="ORF">B296_00019006</name>
</gene>
<comment type="caution">
    <text evidence="1">The sequence shown here is derived from an EMBL/GenBank/DDBJ whole genome shotgun (WGS) entry which is preliminary data.</text>
</comment>
<accession>A0A427B374</accession>